<comment type="caution">
    <text evidence="1">The sequence shown here is derived from an EMBL/GenBank/DDBJ whole genome shotgun (WGS) entry which is preliminary data.</text>
</comment>
<dbReference type="OrthoDB" id="1518084at2759"/>
<gene>
    <name evidence="1" type="ORF">OIU79_026454</name>
</gene>
<sequence>MEVKAMPPFLLMMGGAKVDKLVGANPGEIRKRVGGFAHG</sequence>
<dbReference type="Proteomes" id="UP001151532">
    <property type="component" value="Chromosome 16"/>
</dbReference>
<reference evidence="1" key="1">
    <citation type="submission" date="2022-11" db="EMBL/GenBank/DDBJ databases">
        <authorList>
            <person name="Hyden B.L."/>
            <person name="Feng K."/>
            <person name="Yates T."/>
            <person name="Jawdy S."/>
            <person name="Smart L.B."/>
            <person name="Muchero W."/>
        </authorList>
    </citation>
    <scope>NUCLEOTIDE SEQUENCE</scope>
    <source>
        <tissue evidence="1">Shoot tip</tissue>
    </source>
</reference>
<evidence type="ECO:0000313" key="1">
    <source>
        <dbReference type="EMBL" id="KAJ6753622.1"/>
    </source>
</evidence>
<organism evidence="1 2">
    <name type="scientific">Salix purpurea</name>
    <name type="common">Purple osier willow</name>
    <dbReference type="NCBI Taxonomy" id="77065"/>
    <lineage>
        <taxon>Eukaryota</taxon>
        <taxon>Viridiplantae</taxon>
        <taxon>Streptophyta</taxon>
        <taxon>Embryophyta</taxon>
        <taxon>Tracheophyta</taxon>
        <taxon>Spermatophyta</taxon>
        <taxon>Magnoliopsida</taxon>
        <taxon>eudicotyledons</taxon>
        <taxon>Gunneridae</taxon>
        <taxon>Pentapetalae</taxon>
        <taxon>rosids</taxon>
        <taxon>fabids</taxon>
        <taxon>Malpighiales</taxon>
        <taxon>Salicaceae</taxon>
        <taxon>Saliceae</taxon>
        <taxon>Salix</taxon>
    </lineage>
</organism>
<dbReference type="EMBL" id="JAPFFK010000007">
    <property type="protein sequence ID" value="KAJ6753622.1"/>
    <property type="molecule type" value="Genomic_DNA"/>
</dbReference>
<dbReference type="AlphaFoldDB" id="A0A9Q0VS16"/>
<evidence type="ECO:0000313" key="2">
    <source>
        <dbReference type="Proteomes" id="UP001151532"/>
    </source>
</evidence>
<reference evidence="1" key="2">
    <citation type="journal article" date="2023" name="Int. J. Mol. Sci.">
        <title>De Novo Assembly and Annotation of 11 Diverse Shrub Willow (Salix) Genomes Reveals Novel Gene Organization in Sex-Linked Regions.</title>
        <authorList>
            <person name="Hyden B."/>
            <person name="Feng K."/>
            <person name="Yates T.B."/>
            <person name="Jawdy S."/>
            <person name="Cereghino C."/>
            <person name="Smart L.B."/>
            <person name="Muchero W."/>
        </authorList>
    </citation>
    <scope>NUCLEOTIDE SEQUENCE</scope>
    <source>
        <tissue evidence="1">Shoot tip</tissue>
    </source>
</reference>
<keyword evidence="2" id="KW-1185">Reference proteome</keyword>
<accession>A0A9Q0VS16</accession>
<protein>
    <submittedName>
        <fullName evidence="1">Uncharacterized protein</fullName>
    </submittedName>
</protein>
<name>A0A9Q0VS16_SALPP</name>
<proteinExistence type="predicted"/>